<sequence>MQAIAPKQDALEEQNALRKVEETKNAASRSEGVAILKRQKAQLLMENADLAAYKAAMALRIAEVARVAESADAAASVFLQ</sequence>
<dbReference type="OrthoDB" id="1819903at2759"/>
<evidence type="ECO:0000313" key="1">
    <source>
        <dbReference type="EMBL" id="GFZ06023.1"/>
    </source>
</evidence>
<comment type="caution">
    <text evidence="1">The sequence shown here is derived from an EMBL/GenBank/DDBJ whole genome shotgun (WGS) entry which is preliminary data.</text>
</comment>
<protein>
    <submittedName>
        <fullName evidence="1">Uncharacterized protein</fullName>
    </submittedName>
</protein>
<dbReference type="Proteomes" id="UP000585474">
    <property type="component" value="Unassembled WGS sequence"/>
</dbReference>
<reference evidence="1 2" key="1">
    <citation type="submission" date="2019-07" db="EMBL/GenBank/DDBJ databases">
        <title>De Novo Assembly of kiwifruit Actinidia rufa.</title>
        <authorList>
            <person name="Sugita-Konishi S."/>
            <person name="Sato K."/>
            <person name="Mori E."/>
            <person name="Abe Y."/>
            <person name="Kisaki G."/>
            <person name="Hamano K."/>
            <person name="Suezawa K."/>
            <person name="Otani M."/>
            <person name="Fukuda T."/>
            <person name="Manabe T."/>
            <person name="Gomi K."/>
            <person name="Tabuchi M."/>
            <person name="Akimitsu K."/>
            <person name="Kataoka I."/>
        </authorList>
    </citation>
    <scope>NUCLEOTIDE SEQUENCE [LARGE SCALE GENOMIC DNA]</scope>
    <source>
        <strain evidence="2">cv. Fuchu</strain>
    </source>
</reference>
<accession>A0A7J0G5F9</accession>
<dbReference type="AlphaFoldDB" id="A0A7J0G5F9"/>
<evidence type="ECO:0000313" key="2">
    <source>
        <dbReference type="Proteomes" id="UP000585474"/>
    </source>
</evidence>
<gene>
    <name evidence="1" type="ORF">Acr_18g0001930</name>
</gene>
<organism evidence="1 2">
    <name type="scientific">Actinidia rufa</name>
    <dbReference type="NCBI Taxonomy" id="165716"/>
    <lineage>
        <taxon>Eukaryota</taxon>
        <taxon>Viridiplantae</taxon>
        <taxon>Streptophyta</taxon>
        <taxon>Embryophyta</taxon>
        <taxon>Tracheophyta</taxon>
        <taxon>Spermatophyta</taxon>
        <taxon>Magnoliopsida</taxon>
        <taxon>eudicotyledons</taxon>
        <taxon>Gunneridae</taxon>
        <taxon>Pentapetalae</taxon>
        <taxon>asterids</taxon>
        <taxon>Ericales</taxon>
        <taxon>Actinidiaceae</taxon>
        <taxon>Actinidia</taxon>
    </lineage>
</organism>
<proteinExistence type="predicted"/>
<dbReference type="EMBL" id="BJWL01000018">
    <property type="protein sequence ID" value="GFZ06023.1"/>
    <property type="molecule type" value="Genomic_DNA"/>
</dbReference>
<keyword evidence="2" id="KW-1185">Reference proteome</keyword>
<name>A0A7J0G5F9_9ERIC</name>